<dbReference type="FunFam" id="4.10.910.10:FF:000002">
    <property type="entry name" value="40S ribosomal protein S18"/>
    <property type="match status" value="1"/>
</dbReference>
<keyword evidence="18" id="KW-0687">Ribonucleoprotein</keyword>
<evidence type="ECO:0000256" key="17">
    <source>
        <dbReference type="ARBA" id="ARBA00023180"/>
    </source>
</evidence>
<evidence type="ECO:0000313" key="25">
    <source>
        <dbReference type="EMBL" id="KAK7798659.1"/>
    </source>
</evidence>
<dbReference type="Proteomes" id="UP001488838">
    <property type="component" value="Unassembled WGS sequence"/>
</dbReference>
<dbReference type="AlphaFoldDB" id="A0AAW0HA19"/>
<comment type="similarity">
    <text evidence="4">Belongs to the universal ribosomal protein uS13 family.</text>
</comment>
<keyword evidence="8" id="KW-0808">Transferase</keyword>
<dbReference type="PROSITE" id="PS50159">
    <property type="entry name" value="RIBOSOMAL_S13_2"/>
    <property type="match status" value="1"/>
</dbReference>
<evidence type="ECO:0000256" key="3">
    <source>
        <dbReference type="ARBA" id="ARBA00004922"/>
    </source>
</evidence>
<keyword evidence="26" id="KW-1185">Reference proteome</keyword>
<name>A0AAW0HA19_MYOGA</name>
<dbReference type="InterPro" id="IPR001892">
    <property type="entry name" value="Ribosomal_uS13"/>
</dbReference>
<accession>A0AAW0HA19</accession>
<keyword evidence="17" id="KW-0325">Glycoprotein</keyword>
<evidence type="ECO:0000256" key="16">
    <source>
        <dbReference type="ARBA" id="ARBA00023136"/>
    </source>
</evidence>
<evidence type="ECO:0000256" key="12">
    <source>
        <dbReference type="ARBA" id="ARBA00022980"/>
    </source>
</evidence>
<dbReference type="GO" id="GO:0006629">
    <property type="term" value="P:lipid metabolic process"/>
    <property type="evidence" value="ECO:0007669"/>
    <property type="project" value="UniProtKB-KW"/>
</dbReference>
<evidence type="ECO:0000256" key="4">
    <source>
        <dbReference type="ARBA" id="ARBA00008080"/>
    </source>
</evidence>
<dbReference type="Pfam" id="PF01762">
    <property type="entry name" value="Galactosyl_T"/>
    <property type="match status" value="1"/>
</dbReference>
<evidence type="ECO:0000256" key="23">
    <source>
        <dbReference type="SAM" id="MobiDB-lite"/>
    </source>
</evidence>
<evidence type="ECO:0000313" key="26">
    <source>
        <dbReference type="Proteomes" id="UP001488838"/>
    </source>
</evidence>
<keyword evidence="10" id="KW-0699">rRNA-binding</keyword>
<evidence type="ECO:0000256" key="24">
    <source>
        <dbReference type="SAM" id="Phobius"/>
    </source>
</evidence>
<evidence type="ECO:0000256" key="22">
    <source>
        <dbReference type="ARBA" id="ARBA00045746"/>
    </source>
</evidence>
<evidence type="ECO:0000256" key="2">
    <source>
        <dbReference type="ARBA" id="ARBA00004496"/>
    </source>
</evidence>
<keyword evidence="6" id="KW-0963">Cytoplasm</keyword>
<dbReference type="PROSITE" id="PS00646">
    <property type="entry name" value="RIBOSOMAL_S13_1"/>
    <property type="match status" value="1"/>
</dbReference>
<evidence type="ECO:0000256" key="1">
    <source>
        <dbReference type="ARBA" id="ARBA00004323"/>
    </source>
</evidence>
<keyword evidence="14" id="KW-0333">Golgi apparatus</keyword>
<comment type="similarity">
    <text evidence="5">Belongs to the glycosyltransferase 31 family.</text>
</comment>
<dbReference type="GO" id="GO:0006493">
    <property type="term" value="P:protein O-linked glycosylation"/>
    <property type="evidence" value="ECO:0007669"/>
    <property type="project" value="TreeGrafter"/>
</dbReference>
<evidence type="ECO:0000256" key="9">
    <source>
        <dbReference type="ARBA" id="ARBA00022692"/>
    </source>
</evidence>
<dbReference type="Gene3D" id="4.10.910.10">
    <property type="entry name" value="30s ribosomal protein s13, domain 2"/>
    <property type="match status" value="1"/>
</dbReference>
<reference evidence="25 26" key="1">
    <citation type="journal article" date="2023" name="bioRxiv">
        <title>Conserved and derived expression patterns and positive selection on dental genes reveal complex evolutionary context of ever-growing rodent molars.</title>
        <authorList>
            <person name="Calamari Z.T."/>
            <person name="Song A."/>
            <person name="Cohen E."/>
            <person name="Akter M."/>
            <person name="Roy R.D."/>
            <person name="Hallikas O."/>
            <person name="Christensen M.M."/>
            <person name="Li P."/>
            <person name="Marangoni P."/>
            <person name="Jernvall J."/>
            <person name="Klein O.D."/>
        </authorList>
    </citation>
    <scope>NUCLEOTIDE SEQUENCE [LARGE SCALE GENOMIC DNA]</scope>
    <source>
        <strain evidence="25">V071</strain>
    </source>
</reference>
<evidence type="ECO:0000256" key="6">
    <source>
        <dbReference type="ARBA" id="ARBA00022490"/>
    </source>
</evidence>
<dbReference type="PANTHER" id="PTHR11214:SF378">
    <property type="entry name" value="BETA-1,3-GALACTOSYLTRANSFERASE 4"/>
    <property type="match status" value="1"/>
</dbReference>
<dbReference type="GO" id="GO:0006412">
    <property type="term" value="P:translation"/>
    <property type="evidence" value="ECO:0007669"/>
    <property type="project" value="InterPro"/>
</dbReference>
<feature type="compositionally biased region" description="Basic residues" evidence="23">
    <location>
        <begin position="8"/>
        <end position="17"/>
    </location>
</feature>
<keyword evidence="12" id="KW-0689">Ribosomal protein</keyword>
<keyword evidence="15" id="KW-0443">Lipid metabolism</keyword>
<dbReference type="HAMAP" id="MF_01315">
    <property type="entry name" value="Ribosomal_uS13"/>
    <property type="match status" value="1"/>
</dbReference>
<dbReference type="GO" id="GO:0019843">
    <property type="term" value="F:rRNA binding"/>
    <property type="evidence" value="ECO:0007669"/>
    <property type="project" value="UniProtKB-KW"/>
</dbReference>
<dbReference type="Gene3D" id="1.10.8.50">
    <property type="match status" value="1"/>
</dbReference>
<sequence>NSTPRQGRGGKRSRFRKRASEVAPPLPPGRYIRTMRHFRSLFHGRPTRRRLCRRHERLRAGIGRHLSRGRERFPVGGLRRPWAACLHLPPKRWRATAGGGDRGRGVPGRKRHALHARKLQEPGRSLVIPEKFQHILRVLNTNIDGRRKIAFAITAIKGVGRRYAHVVLRKADIDLTKRAGELTEDEVERVITIMQNPRQYKIPDWFLNRQKDVKDGKYSQVLANGLDNKLREDLERLKKIRAHRGLRHFWGLRVRGQHTKTTGRRGRTVGLQEQWFGNCQSPPSGTIMSGQEQRSPRLTMPVSLFRRLLLAILLLVILWTLFGPSGFGEELLSLSLASLLPAPASPGPPLALPRLLISNPQACGGPGPPPFLLILVCTAPEHLNQRNAIRRSWGAIRKARGFRVQTLFLLGEPTGQHLAADLASESAAQKDILQASFQDSYRNLTLKTLSGLNWMNKYCPMARYILKTDDDVYVNVHELVSELIQRGGPSEQWQKGKEPQAETTVAHEEHKGQAVPLLYLGRVHWRVRPTRTPRNRHHVSEELWPETWGPFPPYASGTGYVLSASAVQLILKVASRAPLLPLEDVFVGVSARRGGLAPTHCVKLAGATHYPLDRCCYGKFLLTSHQVDPWKMQEAWKLVNGRDGKRTEPFCSWLQEFLGVLRCRFIAWLNS</sequence>
<dbReference type="GO" id="GO:0016758">
    <property type="term" value="F:hexosyltransferase activity"/>
    <property type="evidence" value="ECO:0007669"/>
    <property type="project" value="InterPro"/>
</dbReference>
<feature type="region of interest" description="Disordered" evidence="23">
    <location>
        <begin position="1"/>
        <end position="28"/>
    </location>
</feature>
<dbReference type="EMBL" id="JBBHLL010000674">
    <property type="protein sequence ID" value="KAK7798659.1"/>
    <property type="molecule type" value="Genomic_DNA"/>
</dbReference>
<keyword evidence="11" id="KW-0735">Signal-anchor</keyword>
<evidence type="ECO:0000256" key="14">
    <source>
        <dbReference type="ARBA" id="ARBA00023034"/>
    </source>
</evidence>
<dbReference type="GO" id="GO:0003735">
    <property type="term" value="F:structural constituent of ribosome"/>
    <property type="evidence" value="ECO:0007669"/>
    <property type="project" value="InterPro"/>
</dbReference>
<gene>
    <name evidence="25" type="ORF">U0070_000848</name>
</gene>
<evidence type="ECO:0000256" key="8">
    <source>
        <dbReference type="ARBA" id="ARBA00022679"/>
    </source>
</evidence>
<evidence type="ECO:0000256" key="18">
    <source>
        <dbReference type="ARBA" id="ARBA00023274"/>
    </source>
</evidence>
<dbReference type="InterPro" id="IPR010979">
    <property type="entry name" value="Ribosomal_uS13-like_H2TH"/>
</dbReference>
<protein>
    <recommendedName>
        <fullName evidence="20">Small ribosomal subunit protein uS13</fullName>
    </recommendedName>
    <alternativeName>
        <fullName evidence="21">40S ribosomal protein S18</fullName>
    </alternativeName>
</protein>
<keyword evidence="10" id="KW-0694">RNA-binding</keyword>
<dbReference type="FunFam" id="1.10.8.50:FF:000002">
    <property type="entry name" value="40S ribosomal protein S18"/>
    <property type="match status" value="1"/>
</dbReference>
<evidence type="ECO:0000256" key="5">
    <source>
        <dbReference type="ARBA" id="ARBA00008661"/>
    </source>
</evidence>
<evidence type="ECO:0000256" key="13">
    <source>
        <dbReference type="ARBA" id="ARBA00022989"/>
    </source>
</evidence>
<keyword evidence="16 24" id="KW-0472">Membrane</keyword>
<comment type="subunit">
    <text evidence="19">Component of the small ribosomal subunit.</text>
</comment>
<feature type="transmembrane region" description="Helical" evidence="24">
    <location>
        <begin position="304"/>
        <end position="322"/>
    </location>
</feature>
<dbReference type="PANTHER" id="PTHR11214">
    <property type="entry name" value="BETA-1,3-N-ACETYLGLUCOSAMINYLTRANSFERASE"/>
    <property type="match status" value="1"/>
</dbReference>
<keyword evidence="13 24" id="KW-1133">Transmembrane helix</keyword>
<evidence type="ECO:0000256" key="21">
    <source>
        <dbReference type="ARBA" id="ARBA00035468"/>
    </source>
</evidence>
<keyword evidence="9 24" id="KW-0812">Transmembrane</keyword>
<comment type="caution">
    <text evidence="25">The sequence shown here is derived from an EMBL/GenBank/DDBJ whole genome shotgun (WGS) entry which is preliminary data.</text>
</comment>
<dbReference type="FunFam" id="3.90.550.50:FF:000001">
    <property type="entry name" value="Hexosyltransferase"/>
    <property type="match status" value="1"/>
</dbReference>
<evidence type="ECO:0000256" key="10">
    <source>
        <dbReference type="ARBA" id="ARBA00022730"/>
    </source>
</evidence>
<dbReference type="Pfam" id="PF00416">
    <property type="entry name" value="Ribosomal_S13"/>
    <property type="match status" value="1"/>
</dbReference>
<feature type="non-terminal residue" evidence="25">
    <location>
        <position position="1"/>
    </location>
</feature>
<dbReference type="InterPro" id="IPR027437">
    <property type="entry name" value="Rbsml_uS13_C"/>
</dbReference>
<comment type="pathway">
    <text evidence="3">Protein modification; protein glycosylation.</text>
</comment>
<dbReference type="GO" id="GO:0000139">
    <property type="term" value="C:Golgi membrane"/>
    <property type="evidence" value="ECO:0007669"/>
    <property type="project" value="UniProtKB-SubCell"/>
</dbReference>
<dbReference type="Gene3D" id="3.90.550.50">
    <property type="match status" value="1"/>
</dbReference>
<evidence type="ECO:0000256" key="11">
    <source>
        <dbReference type="ARBA" id="ARBA00022968"/>
    </source>
</evidence>
<evidence type="ECO:0000256" key="7">
    <source>
        <dbReference type="ARBA" id="ARBA00022676"/>
    </source>
</evidence>
<dbReference type="GO" id="GO:0022627">
    <property type="term" value="C:cytosolic small ribosomal subunit"/>
    <property type="evidence" value="ECO:0007669"/>
    <property type="project" value="UniProtKB-ARBA"/>
</dbReference>
<comment type="function">
    <text evidence="22">Component of the small ribosomal subunit. The ribosome is a large ribonucleoprotein complex responsible for the synthesis of proteins in the cell.</text>
</comment>
<proteinExistence type="inferred from homology"/>
<evidence type="ECO:0000256" key="15">
    <source>
        <dbReference type="ARBA" id="ARBA00023098"/>
    </source>
</evidence>
<organism evidence="25 26">
    <name type="scientific">Myodes glareolus</name>
    <name type="common">Bank vole</name>
    <name type="synonym">Clethrionomys glareolus</name>
    <dbReference type="NCBI Taxonomy" id="447135"/>
    <lineage>
        <taxon>Eukaryota</taxon>
        <taxon>Metazoa</taxon>
        <taxon>Chordata</taxon>
        <taxon>Craniata</taxon>
        <taxon>Vertebrata</taxon>
        <taxon>Euteleostomi</taxon>
        <taxon>Mammalia</taxon>
        <taxon>Eutheria</taxon>
        <taxon>Euarchontoglires</taxon>
        <taxon>Glires</taxon>
        <taxon>Rodentia</taxon>
        <taxon>Myomorpha</taxon>
        <taxon>Muroidea</taxon>
        <taxon>Cricetidae</taxon>
        <taxon>Arvicolinae</taxon>
        <taxon>Myodes</taxon>
    </lineage>
</organism>
<evidence type="ECO:0000256" key="19">
    <source>
        <dbReference type="ARBA" id="ARBA00035021"/>
    </source>
</evidence>
<keyword evidence="7" id="KW-0328">Glycosyltransferase</keyword>
<evidence type="ECO:0000256" key="20">
    <source>
        <dbReference type="ARBA" id="ARBA00035166"/>
    </source>
</evidence>
<comment type="subcellular location">
    <subcellularLocation>
        <location evidence="2">Cytoplasm</location>
    </subcellularLocation>
    <subcellularLocation>
        <location evidence="1">Golgi apparatus membrane</location>
        <topology evidence="1">Single-pass type II membrane protein</topology>
    </subcellularLocation>
</comment>
<dbReference type="SUPFAM" id="SSF46946">
    <property type="entry name" value="S13-like H2TH domain"/>
    <property type="match status" value="1"/>
</dbReference>
<dbReference type="InterPro" id="IPR002659">
    <property type="entry name" value="Glyco_trans_31"/>
</dbReference>
<dbReference type="InterPro" id="IPR018269">
    <property type="entry name" value="Ribosomal_uS13_CS"/>
</dbReference>